<evidence type="ECO:0000256" key="6">
    <source>
        <dbReference type="SAM" id="Phobius"/>
    </source>
</evidence>
<feature type="transmembrane region" description="Helical" evidence="6">
    <location>
        <begin position="117"/>
        <end position="136"/>
    </location>
</feature>
<comment type="subcellular location">
    <subcellularLocation>
        <location evidence="1">Membrane</location>
        <topology evidence="1">Multi-pass membrane protein</topology>
    </subcellularLocation>
</comment>
<feature type="transmembrane region" description="Helical" evidence="6">
    <location>
        <begin position="258"/>
        <end position="278"/>
    </location>
</feature>
<evidence type="ECO:0000256" key="5">
    <source>
        <dbReference type="ARBA" id="ARBA00023136"/>
    </source>
</evidence>
<gene>
    <name evidence="8" type="ORF">IZ6_10710</name>
</gene>
<dbReference type="InterPro" id="IPR000620">
    <property type="entry name" value="EamA_dom"/>
</dbReference>
<keyword evidence="5 6" id="KW-0472">Membrane</keyword>
<feature type="domain" description="EamA" evidence="7">
    <location>
        <begin position="143"/>
        <end position="271"/>
    </location>
</feature>
<dbReference type="EMBL" id="AP023361">
    <property type="protein sequence ID" value="BCJ90336.1"/>
    <property type="molecule type" value="Genomic_DNA"/>
</dbReference>
<feature type="transmembrane region" description="Helical" evidence="6">
    <location>
        <begin position="232"/>
        <end position="252"/>
    </location>
</feature>
<dbReference type="SUPFAM" id="SSF103481">
    <property type="entry name" value="Multidrug resistance efflux transporter EmrE"/>
    <property type="match status" value="2"/>
</dbReference>
<reference evidence="8 9" key="1">
    <citation type="submission" date="2020-08" db="EMBL/GenBank/DDBJ databases">
        <title>Genome sequence of Rhizobiales bacterium strain IZ6.</title>
        <authorList>
            <person name="Nakai R."/>
            <person name="Naganuma T."/>
        </authorList>
    </citation>
    <scope>NUCLEOTIDE SEQUENCE [LARGE SCALE GENOMIC DNA]</scope>
    <source>
        <strain evidence="8 9">IZ6</strain>
    </source>
</reference>
<name>A0A6S6QLW8_9HYPH</name>
<dbReference type="PANTHER" id="PTHR32322:SF2">
    <property type="entry name" value="EAMA DOMAIN-CONTAINING PROTEIN"/>
    <property type="match status" value="1"/>
</dbReference>
<organism evidence="8 9">
    <name type="scientific">Terrihabitans soli</name>
    <dbReference type="NCBI Taxonomy" id="708113"/>
    <lineage>
        <taxon>Bacteria</taxon>
        <taxon>Pseudomonadati</taxon>
        <taxon>Pseudomonadota</taxon>
        <taxon>Alphaproteobacteria</taxon>
        <taxon>Hyphomicrobiales</taxon>
        <taxon>Terrihabitans</taxon>
    </lineage>
</organism>
<dbReference type="KEGG" id="tso:IZ6_10710"/>
<feature type="transmembrane region" description="Helical" evidence="6">
    <location>
        <begin position="173"/>
        <end position="190"/>
    </location>
</feature>
<feature type="transmembrane region" description="Helical" evidence="6">
    <location>
        <begin position="202"/>
        <end position="220"/>
    </location>
</feature>
<dbReference type="AlphaFoldDB" id="A0A6S6QLW8"/>
<dbReference type="Pfam" id="PF00892">
    <property type="entry name" value="EamA"/>
    <property type="match status" value="1"/>
</dbReference>
<evidence type="ECO:0000256" key="4">
    <source>
        <dbReference type="ARBA" id="ARBA00022989"/>
    </source>
</evidence>
<keyword evidence="9" id="KW-1185">Reference proteome</keyword>
<evidence type="ECO:0000313" key="8">
    <source>
        <dbReference type="EMBL" id="BCJ90336.1"/>
    </source>
</evidence>
<feature type="transmembrane region" description="Helical" evidence="6">
    <location>
        <begin position="69"/>
        <end position="87"/>
    </location>
</feature>
<dbReference type="Proteomes" id="UP000515317">
    <property type="component" value="Chromosome"/>
</dbReference>
<dbReference type="InterPro" id="IPR050638">
    <property type="entry name" value="AA-Vitamin_Transporters"/>
</dbReference>
<evidence type="ECO:0000256" key="1">
    <source>
        <dbReference type="ARBA" id="ARBA00004141"/>
    </source>
</evidence>
<feature type="transmembrane region" description="Helical" evidence="6">
    <location>
        <begin position="142"/>
        <end position="161"/>
    </location>
</feature>
<accession>A0A6S6QLW8</accession>
<keyword evidence="4 6" id="KW-1133">Transmembrane helix</keyword>
<dbReference type="InterPro" id="IPR037185">
    <property type="entry name" value="EmrE-like"/>
</dbReference>
<evidence type="ECO:0000259" key="7">
    <source>
        <dbReference type="Pfam" id="PF00892"/>
    </source>
</evidence>
<evidence type="ECO:0000256" key="2">
    <source>
        <dbReference type="ARBA" id="ARBA00007362"/>
    </source>
</evidence>
<dbReference type="PANTHER" id="PTHR32322">
    <property type="entry name" value="INNER MEMBRANE TRANSPORTER"/>
    <property type="match status" value="1"/>
</dbReference>
<dbReference type="GO" id="GO:0016020">
    <property type="term" value="C:membrane"/>
    <property type="evidence" value="ECO:0007669"/>
    <property type="project" value="UniProtKB-SubCell"/>
</dbReference>
<dbReference type="RefSeq" id="WP_222876969.1">
    <property type="nucleotide sequence ID" value="NZ_AP023361.1"/>
</dbReference>
<comment type="similarity">
    <text evidence="2">Belongs to the EamA transporter family.</text>
</comment>
<evidence type="ECO:0000256" key="3">
    <source>
        <dbReference type="ARBA" id="ARBA00022692"/>
    </source>
</evidence>
<evidence type="ECO:0000313" key="9">
    <source>
        <dbReference type="Proteomes" id="UP000515317"/>
    </source>
</evidence>
<feature type="transmembrane region" description="Helical" evidence="6">
    <location>
        <begin position="93"/>
        <end position="110"/>
    </location>
</feature>
<feature type="transmembrane region" description="Helical" evidence="6">
    <location>
        <begin position="39"/>
        <end position="57"/>
    </location>
</feature>
<proteinExistence type="inferred from homology"/>
<protein>
    <submittedName>
        <fullName evidence="8">Threonine transporter RhtB</fullName>
    </submittedName>
</protein>
<keyword evidence="3 6" id="KW-0812">Transmembrane</keyword>
<sequence>MHKASLSAAFAILVAEISVNTGAALGKGLFPLVGPEGVASLRTSIAAVILLVLIRPWHVTASRSQWGWLVLYGLSLGSMNLLIYWSIARIPMGLAVTIEICGPLAVVLLTSRTRQDFLWLAMAVCGIILLTPWPGSDASLDPLGVLFAVSAAVFWAIYILCGKQASRIGGRTAVALGMATACVVTVPFGVSHAGEKLLQPDVLMLGAVVALASSAIPYFLEMLALERLSSRVFGVVTSSAPAIAALVGVIMLGEHLALHQWAAIALIMSASAGCSLTSRPEKVAEPERISTELSA</sequence>